<dbReference type="InterPro" id="IPR035992">
    <property type="entry name" value="Ricin_B-like_lectins"/>
</dbReference>
<keyword evidence="11" id="KW-0430">Lectin</keyword>
<evidence type="ECO:0000256" key="16">
    <source>
        <dbReference type="ARBA" id="ARBA00023136"/>
    </source>
</evidence>
<feature type="transmembrane region" description="Helical" evidence="25">
    <location>
        <begin position="946"/>
        <end position="964"/>
    </location>
</feature>
<evidence type="ECO:0000256" key="25">
    <source>
        <dbReference type="SAM" id="Phobius"/>
    </source>
</evidence>
<dbReference type="Gene3D" id="1.10.287.70">
    <property type="match status" value="1"/>
</dbReference>
<dbReference type="AlphaFoldDB" id="A0A6P8IGI1"/>
<keyword evidence="9 25" id="KW-0812">Transmembrane</keyword>
<feature type="transmembrane region" description="Helical" evidence="25">
    <location>
        <begin position="7"/>
        <end position="25"/>
    </location>
</feature>
<keyword evidence="13" id="KW-0735">Signal-anchor</keyword>
<evidence type="ECO:0000313" key="29">
    <source>
        <dbReference type="RefSeq" id="XP_031565849.1"/>
    </source>
</evidence>
<evidence type="ECO:0000256" key="13">
    <source>
        <dbReference type="ARBA" id="ARBA00022968"/>
    </source>
</evidence>
<dbReference type="Proteomes" id="UP000515163">
    <property type="component" value="Unplaced"/>
</dbReference>
<dbReference type="CDD" id="cd23433">
    <property type="entry name" value="beta-trefoil_Ricin_GALNT1-like"/>
    <property type="match status" value="1"/>
</dbReference>
<dbReference type="SMART" id="SM00408">
    <property type="entry name" value="IGc2"/>
    <property type="match status" value="1"/>
</dbReference>
<dbReference type="GO" id="GO:0000139">
    <property type="term" value="C:Golgi membrane"/>
    <property type="evidence" value="ECO:0007669"/>
    <property type="project" value="UniProtKB-SubCell"/>
</dbReference>
<evidence type="ECO:0000256" key="23">
    <source>
        <dbReference type="PROSITE-ProRule" id="PRU00059"/>
    </source>
</evidence>
<dbReference type="GO" id="GO:0004653">
    <property type="term" value="F:polypeptide N-acetylgalactosaminyltransferase activity"/>
    <property type="evidence" value="ECO:0007669"/>
    <property type="project" value="TreeGrafter"/>
</dbReference>
<dbReference type="FunFam" id="2.60.40.10:FF:000005">
    <property type="entry name" value="Neuronal cell adhesion molecule"/>
    <property type="match status" value="1"/>
</dbReference>
<keyword evidence="15" id="KW-0333">Golgi apparatus</keyword>
<gene>
    <name evidence="29" type="primary">LOC116301000</name>
</gene>
<dbReference type="FunFam" id="3.90.550.10:FF:000053">
    <property type="entry name" value="Polypeptide N-acetylgalactosaminyltransferase"/>
    <property type="match status" value="1"/>
</dbReference>
<evidence type="ECO:0000256" key="3">
    <source>
        <dbReference type="ARBA" id="ARBA00004323"/>
    </source>
</evidence>
<keyword evidence="10" id="KW-0479">Metal-binding</keyword>
<dbReference type="InterPro" id="IPR045885">
    <property type="entry name" value="GalNAc-T"/>
</dbReference>
<reference evidence="29" key="1">
    <citation type="submission" date="2025-08" db="UniProtKB">
        <authorList>
            <consortium name="RefSeq"/>
        </authorList>
    </citation>
    <scope>IDENTIFICATION</scope>
</reference>
<dbReference type="InterPro" id="IPR007110">
    <property type="entry name" value="Ig-like_dom"/>
</dbReference>
<dbReference type="SMART" id="SM00409">
    <property type="entry name" value="IG"/>
    <property type="match status" value="1"/>
</dbReference>
<evidence type="ECO:0000256" key="14">
    <source>
        <dbReference type="ARBA" id="ARBA00022989"/>
    </source>
</evidence>
<dbReference type="InterPro" id="IPR000859">
    <property type="entry name" value="CUB_dom"/>
</dbReference>
<dbReference type="GO" id="GO:0005886">
    <property type="term" value="C:plasma membrane"/>
    <property type="evidence" value="ECO:0007669"/>
    <property type="project" value="UniProtKB-SubCell"/>
</dbReference>
<keyword evidence="12" id="KW-0677">Repeat</keyword>
<feature type="compositionally biased region" description="Basic and acidic residues" evidence="24">
    <location>
        <begin position="75"/>
        <end position="87"/>
    </location>
</feature>
<dbReference type="GeneID" id="116301000"/>
<comment type="similarity">
    <text evidence="5">Belongs to the glycosyltransferase 2 family. GalNAc-T subfamily.</text>
</comment>
<evidence type="ECO:0000259" key="27">
    <source>
        <dbReference type="PROSITE" id="PS50835"/>
    </source>
</evidence>
<dbReference type="InterPro" id="IPR013783">
    <property type="entry name" value="Ig-like_fold"/>
</dbReference>
<keyword evidence="7" id="KW-0328">Glycosyltransferase</keyword>
<evidence type="ECO:0000256" key="4">
    <source>
        <dbReference type="ARBA" id="ARBA00004922"/>
    </source>
</evidence>
<dbReference type="InterPro" id="IPR000772">
    <property type="entry name" value="Ricin_B_lectin"/>
</dbReference>
<dbReference type="OrthoDB" id="5982258at2759"/>
<dbReference type="InterPro" id="IPR013099">
    <property type="entry name" value="K_chnl_dom"/>
</dbReference>
<keyword evidence="17" id="KW-1015">Disulfide bond</keyword>
<dbReference type="PROSITE" id="PS01180">
    <property type="entry name" value="CUB"/>
    <property type="match status" value="1"/>
</dbReference>
<evidence type="ECO:0000256" key="18">
    <source>
        <dbReference type="ARBA" id="ARBA00023180"/>
    </source>
</evidence>
<evidence type="ECO:0000256" key="2">
    <source>
        <dbReference type="ARBA" id="ARBA00004236"/>
    </source>
</evidence>
<dbReference type="PANTHER" id="PTHR11675:SF68">
    <property type="entry name" value="N-ACETYLGALACTOSAMINYLTRANSFERASE 7"/>
    <property type="match status" value="1"/>
</dbReference>
<proteinExistence type="inferred from homology"/>
<protein>
    <recommendedName>
        <fullName evidence="22">Protein-UDP acetylgalactosaminyltransferase 7</fullName>
    </recommendedName>
    <alternativeName>
        <fullName evidence="21">UDP-GalNAc:polypeptide N-acetylgalactosaminyltransferase 7</fullName>
    </alternativeName>
</protein>
<keyword evidence="18" id="KW-0325">Glycoprotein</keyword>
<evidence type="ECO:0000256" key="11">
    <source>
        <dbReference type="ARBA" id="ARBA00022734"/>
    </source>
</evidence>
<dbReference type="Pfam" id="PF00431">
    <property type="entry name" value="CUB"/>
    <property type="match status" value="1"/>
</dbReference>
<sequence length="1279" mass="145273">MRFTPKRFARLGLLIFSCIVLYIIVNVGRHKSNLDTFSNDDTNEQLGPMLLIDDFETPEKHKISRSGPGEGGEPVETKPAEESKKQEAYSEYGFNQLVSDRISLERSIKDTRHDECKKRKYPVDLPKASVVIVFHNEGWSTLLRTVHTVLLRSPAHLLQEIVMVDDFSSKEHLKKKLEDYTTKLGKIKIVRTTERVGLIKARVIGADNSIGEIIIFLDAHCEANKGWLPPLLERIALDPHTAVCPTIDFIDHNTFQYKPMDPYIRGTFNWRFDYKERSLTPEMMARRKDATQPVKSPVMAGGLFGINRLYFKELGQYDPGMYIWGGEQYEISFKLWQCGGQLENIPCSRVGHVYRHHVPYTYPKHDATLVNFRRVAEVWMDEYKEWLYDRRPDLKSVDPGDISDRIALRNRLKCKSFRWYLENVANDTVKTAYEPLRANGAIRNPASNLCIDSMGRRSGNVGLQACHGQQGNQAFQYTYIKEFRFDETCFDVHDYVSGAKVDLFPCHEMKGNQEFEYTKDKKIRHLTSGMCLSAAGHNDYPVMETCSSSADQIWELTMSDMSDIPPLYRKFMSMKKHLAIFILTALGENYITPKVCPDRAPFKDDSGEFTSPGSPKGYLNNTRCTWDFEVAPLAKVQIIFKDFDVEPSKDCAYYDYIKVTENCDGSWKAVTSPAYPTKQTFCGNLTVFNVTSNCGRVRVEFKSDDSMTGWGFNASYKIIRDKQAPKITCLGRDCNDTQYEIAENDVQIDCRAEGYPPAQFYWTKHGGSLPFNKRIEFNGTLRLPKIKESDTGTYECYANNSQGSAKKTVVLHVYERCTCPKVIKTNWYSLPPYMNEQNIDKSIFKQLLEEIFSKCCGNCSNGHGPSTIDFGNGAMKNSLVEVKDSLAAPDTISFPIPGKKDDTEYQNSFKFLSIVSSPGIAFIVVNDEPGTSARAVFKSVLGGWPVLLLTMIMALLSGMIMWALDTWNNPDEFPRSFIKGTGEGFWWAFVTMTTVGYGDRSPRGYFARIFAIIWVLVGIVITSIFTGVVTTSLTAITLSTETSLYGTTVIAIQNSTEYKFGLNKNAKVTGAINLEEVANRLKKREFKGALVDTYVAGEVKDFDDPSLRVSKIIDYDSHYGIVFGDESGAPLAKSKFQTCMADYVSETKADIFKRVESLTKPLEKPKDSEAVEKSSGLFDADSELFKSSVYTCLGMLLFLAACGIIWDYGYMRHWRGHSELDNLEMINGPKYELAKVNMDVMDSLMEEVQLFYNNWNRRLDDMLLRHEEEKTMVSKYNTK</sequence>
<dbReference type="SMART" id="SM00042">
    <property type="entry name" value="CUB"/>
    <property type="match status" value="1"/>
</dbReference>
<name>A0A6P8IGI1_ACTTE</name>
<dbReference type="Pfam" id="PF00652">
    <property type="entry name" value="Ricin_B_lectin"/>
    <property type="match status" value="1"/>
</dbReference>
<dbReference type="SUPFAM" id="SSF81324">
    <property type="entry name" value="Voltage-gated potassium channels"/>
    <property type="match status" value="1"/>
</dbReference>
<evidence type="ECO:0000256" key="1">
    <source>
        <dbReference type="ARBA" id="ARBA00001936"/>
    </source>
</evidence>
<dbReference type="InterPro" id="IPR003599">
    <property type="entry name" value="Ig_sub"/>
</dbReference>
<dbReference type="CDD" id="cd00041">
    <property type="entry name" value="CUB"/>
    <property type="match status" value="1"/>
</dbReference>
<feature type="transmembrane region" description="Helical" evidence="25">
    <location>
        <begin position="1187"/>
        <end position="1206"/>
    </location>
</feature>
<dbReference type="SUPFAM" id="SSF50370">
    <property type="entry name" value="Ricin B-like lectins"/>
    <property type="match status" value="1"/>
</dbReference>
<evidence type="ECO:0000259" key="26">
    <source>
        <dbReference type="PROSITE" id="PS01180"/>
    </source>
</evidence>
<dbReference type="RefSeq" id="XP_031565849.1">
    <property type="nucleotide sequence ID" value="XM_031709989.1"/>
</dbReference>
<feature type="region of interest" description="Disordered" evidence="24">
    <location>
        <begin position="60"/>
        <end position="87"/>
    </location>
</feature>
<evidence type="ECO:0000256" key="15">
    <source>
        <dbReference type="ARBA" id="ARBA00023034"/>
    </source>
</evidence>
<feature type="transmembrane region" description="Helical" evidence="25">
    <location>
        <begin position="1011"/>
        <end position="1036"/>
    </location>
</feature>
<dbReference type="Gene3D" id="2.80.10.50">
    <property type="match status" value="1"/>
</dbReference>
<dbReference type="Gene3D" id="2.60.40.10">
    <property type="entry name" value="Immunoglobulins"/>
    <property type="match status" value="1"/>
</dbReference>
<feature type="transmembrane region" description="Helical" evidence="25">
    <location>
        <begin position="984"/>
        <end position="999"/>
    </location>
</feature>
<dbReference type="SMART" id="SM00458">
    <property type="entry name" value="RICIN"/>
    <property type="match status" value="1"/>
</dbReference>
<dbReference type="PANTHER" id="PTHR11675">
    <property type="entry name" value="N-ACETYLGALACTOSAMINYLTRANSFERASE"/>
    <property type="match status" value="1"/>
</dbReference>
<evidence type="ECO:0000256" key="7">
    <source>
        <dbReference type="ARBA" id="ARBA00022676"/>
    </source>
</evidence>
<keyword evidence="19" id="KW-0464">Manganese</keyword>
<evidence type="ECO:0000256" key="6">
    <source>
        <dbReference type="ARBA" id="ARBA00022475"/>
    </source>
</evidence>
<evidence type="ECO:0000256" key="12">
    <source>
        <dbReference type="ARBA" id="ARBA00022737"/>
    </source>
</evidence>
<dbReference type="InterPro" id="IPR003598">
    <property type="entry name" value="Ig_sub2"/>
</dbReference>
<keyword evidence="16 25" id="KW-0472">Membrane</keyword>
<keyword evidence="8" id="KW-0808">Transferase</keyword>
<dbReference type="SUPFAM" id="SSF53448">
    <property type="entry name" value="Nucleotide-diphospho-sugar transferases"/>
    <property type="match status" value="1"/>
</dbReference>
<evidence type="ECO:0000256" key="24">
    <source>
        <dbReference type="SAM" id="MobiDB-lite"/>
    </source>
</evidence>
<dbReference type="InParanoid" id="A0A6P8IGI1"/>
<dbReference type="PROSITE" id="PS50835">
    <property type="entry name" value="IG_LIKE"/>
    <property type="match status" value="1"/>
</dbReference>
<evidence type="ECO:0000256" key="5">
    <source>
        <dbReference type="ARBA" id="ARBA00005680"/>
    </source>
</evidence>
<evidence type="ECO:0000256" key="19">
    <source>
        <dbReference type="ARBA" id="ARBA00023211"/>
    </source>
</evidence>
<evidence type="ECO:0000256" key="22">
    <source>
        <dbReference type="ARBA" id="ARBA00044259"/>
    </source>
</evidence>
<evidence type="ECO:0000313" key="28">
    <source>
        <dbReference type="Proteomes" id="UP000515163"/>
    </source>
</evidence>
<evidence type="ECO:0000256" key="10">
    <source>
        <dbReference type="ARBA" id="ARBA00022723"/>
    </source>
</evidence>
<keyword evidence="20" id="KW-0393">Immunoglobulin domain</keyword>
<keyword evidence="14 25" id="KW-1133">Transmembrane helix</keyword>
<comment type="caution">
    <text evidence="23">Lacks conserved residue(s) required for the propagation of feature annotation.</text>
</comment>
<organism evidence="28 29">
    <name type="scientific">Actinia tenebrosa</name>
    <name type="common">Australian red waratah sea anemone</name>
    <dbReference type="NCBI Taxonomy" id="6105"/>
    <lineage>
        <taxon>Eukaryota</taxon>
        <taxon>Metazoa</taxon>
        <taxon>Cnidaria</taxon>
        <taxon>Anthozoa</taxon>
        <taxon>Hexacorallia</taxon>
        <taxon>Actiniaria</taxon>
        <taxon>Actiniidae</taxon>
        <taxon>Actinia</taxon>
    </lineage>
</organism>
<comment type="subcellular location">
    <subcellularLocation>
        <location evidence="2">Cell membrane</location>
    </subcellularLocation>
    <subcellularLocation>
        <location evidence="3">Golgi apparatus membrane</location>
        <topology evidence="3">Single-pass type II membrane protein</topology>
    </subcellularLocation>
</comment>
<dbReference type="SUPFAM" id="SSF48726">
    <property type="entry name" value="Immunoglobulin"/>
    <property type="match status" value="1"/>
</dbReference>
<dbReference type="InterPro" id="IPR036179">
    <property type="entry name" value="Ig-like_dom_sf"/>
</dbReference>
<dbReference type="Gene3D" id="3.90.550.10">
    <property type="entry name" value="Spore Coat Polysaccharide Biosynthesis Protein SpsA, Chain A"/>
    <property type="match status" value="1"/>
</dbReference>
<dbReference type="GO" id="GO:0030246">
    <property type="term" value="F:carbohydrate binding"/>
    <property type="evidence" value="ECO:0007669"/>
    <property type="project" value="UniProtKB-KW"/>
</dbReference>
<comment type="pathway">
    <text evidence="4">Protein modification; protein glycosylation.</text>
</comment>
<dbReference type="Gene3D" id="2.60.120.290">
    <property type="entry name" value="Spermadhesin, CUB domain"/>
    <property type="match status" value="1"/>
</dbReference>
<dbReference type="Pfam" id="PF00535">
    <property type="entry name" value="Glycos_transf_2"/>
    <property type="match status" value="1"/>
</dbReference>
<dbReference type="InterPro" id="IPR029044">
    <property type="entry name" value="Nucleotide-diphossugar_trans"/>
</dbReference>
<dbReference type="InterPro" id="IPR001173">
    <property type="entry name" value="Glyco_trans_2-like"/>
</dbReference>
<evidence type="ECO:0000256" key="17">
    <source>
        <dbReference type="ARBA" id="ARBA00023157"/>
    </source>
</evidence>
<comment type="cofactor">
    <cofactor evidence="1">
        <name>Mn(2+)</name>
        <dbReference type="ChEBI" id="CHEBI:29035"/>
    </cofactor>
</comment>
<dbReference type="KEGG" id="aten:116301000"/>
<keyword evidence="6" id="KW-1003">Cell membrane</keyword>
<feature type="domain" description="CUB" evidence="26">
    <location>
        <begin position="596"/>
        <end position="719"/>
    </location>
</feature>
<dbReference type="GO" id="GO:0006493">
    <property type="term" value="P:protein O-linked glycosylation"/>
    <property type="evidence" value="ECO:0007669"/>
    <property type="project" value="TreeGrafter"/>
</dbReference>
<evidence type="ECO:0000256" key="20">
    <source>
        <dbReference type="ARBA" id="ARBA00023319"/>
    </source>
</evidence>
<dbReference type="CDD" id="cd02510">
    <property type="entry name" value="pp-GalNAc-T"/>
    <property type="match status" value="1"/>
</dbReference>
<feature type="domain" description="Ig-like" evidence="27">
    <location>
        <begin position="725"/>
        <end position="812"/>
    </location>
</feature>
<dbReference type="Pfam" id="PF07885">
    <property type="entry name" value="Ion_trans_2"/>
    <property type="match status" value="1"/>
</dbReference>
<accession>A0A6P8IGI1</accession>
<dbReference type="GO" id="GO:0046872">
    <property type="term" value="F:metal ion binding"/>
    <property type="evidence" value="ECO:0007669"/>
    <property type="project" value="UniProtKB-KW"/>
</dbReference>
<dbReference type="SUPFAM" id="SSF49854">
    <property type="entry name" value="Spermadhesin, CUB domain"/>
    <property type="match status" value="1"/>
</dbReference>
<dbReference type="InterPro" id="IPR035914">
    <property type="entry name" value="Sperma_CUB_dom_sf"/>
</dbReference>
<evidence type="ECO:0000256" key="21">
    <source>
        <dbReference type="ARBA" id="ARBA00044237"/>
    </source>
</evidence>
<evidence type="ECO:0000256" key="9">
    <source>
        <dbReference type="ARBA" id="ARBA00022692"/>
    </source>
</evidence>
<dbReference type="PROSITE" id="PS50231">
    <property type="entry name" value="RICIN_B_LECTIN"/>
    <property type="match status" value="1"/>
</dbReference>
<evidence type="ECO:0000256" key="8">
    <source>
        <dbReference type="ARBA" id="ARBA00022679"/>
    </source>
</evidence>
<dbReference type="Pfam" id="PF13927">
    <property type="entry name" value="Ig_3"/>
    <property type="match status" value="1"/>
</dbReference>
<keyword evidence="28" id="KW-1185">Reference proteome</keyword>